<feature type="domain" description="Polysaccharide export protein N-terminal" evidence="2">
    <location>
        <begin position="88"/>
        <end position="168"/>
    </location>
</feature>
<name>A0A1M4ZYK9_9RHOB</name>
<dbReference type="InterPro" id="IPR049712">
    <property type="entry name" value="Poly_export"/>
</dbReference>
<evidence type="ECO:0000259" key="2">
    <source>
        <dbReference type="Pfam" id="PF02563"/>
    </source>
</evidence>
<evidence type="ECO:0000313" key="3">
    <source>
        <dbReference type="EMBL" id="SHF23140.1"/>
    </source>
</evidence>
<dbReference type="PANTHER" id="PTHR33619">
    <property type="entry name" value="POLYSACCHARIDE EXPORT PROTEIN GFCE-RELATED"/>
    <property type="match status" value="1"/>
</dbReference>
<keyword evidence="1" id="KW-0732">Signal</keyword>
<dbReference type="InterPro" id="IPR003715">
    <property type="entry name" value="Poly_export_N"/>
</dbReference>
<sequence>MAVEVKNVQCFPTRWIRNVTLFATVAMLAACQLPKSGPNKTEILAGAVQNGGNAFVVEVNDFVAKTTAAIPQYGFSQAFRSAQNITADTIRPGDVLGLTIWENVDDGLLSGETGPATSLDEVQVDSEGYIFIPYAGRLRASGNTPEQLRTMIADKLREQTPDPQVQIRRVAGDGATVSLTGTIGAPGIYTIDRPTRTLSTMLARAGGVAVAPDIALVTVIRGNQRGTIWYNDLFQNPEMDIALRGGDRILVEQDTRSYIALGATGGQSRVAFDSQDLSALEALAQVGGLQSLSSDPTGIFVLRNEREDIARKVMGRPDLKGEQRMIYLLNLTAPNGLFVARDFVIRDDDTIYVTEAPYAQWTKSISLIAGGLTPVANVATLAGN</sequence>
<dbReference type="Pfam" id="PF02563">
    <property type="entry name" value="Poly_export"/>
    <property type="match status" value="1"/>
</dbReference>
<dbReference type="Gene3D" id="3.30.1950.10">
    <property type="entry name" value="wza like domain"/>
    <property type="match status" value="1"/>
</dbReference>
<accession>A0A1M4ZYK9</accession>
<keyword evidence="4" id="KW-1185">Reference proteome</keyword>
<dbReference type="PANTHER" id="PTHR33619:SF3">
    <property type="entry name" value="POLYSACCHARIDE EXPORT PROTEIN GFCE-RELATED"/>
    <property type="match status" value="1"/>
</dbReference>
<dbReference type="Proteomes" id="UP000325134">
    <property type="component" value="Unassembled WGS sequence"/>
</dbReference>
<evidence type="ECO:0000256" key="1">
    <source>
        <dbReference type="ARBA" id="ARBA00022729"/>
    </source>
</evidence>
<gene>
    <name evidence="3" type="ORF">SAMN05444279_12252</name>
</gene>
<dbReference type="PROSITE" id="PS51257">
    <property type="entry name" value="PROKAR_LIPOPROTEIN"/>
    <property type="match status" value="1"/>
</dbReference>
<organism evidence="3 4">
    <name type="scientific">Ruegeria intermedia</name>
    <dbReference type="NCBI Taxonomy" id="996115"/>
    <lineage>
        <taxon>Bacteria</taxon>
        <taxon>Pseudomonadati</taxon>
        <taxon>Pseudomonadota</taxon>
        <taxon>Alphaproteobacteria</taxon>
        <taxon>Rhodobacterales</taxon>
        <taxon>Roseobacteraceae</taxon>
        <taxon>Ruegeria</taxon>
    </lineage>
</organism>
<evidence type="ECO:0000313" key="4">
    <source>
        <dbReference type="Proteomes" id="UP000325134"/>
    </source>
</evidence>
<dbReference type="Gene3D" id="3.10.560.10">
    <property type="entry name" value="Outer membrane lipoprotein wza domain like"/>
    <property type="match status" value="2"/>
</dbReference>
<proteinExistence type="predicted"/>
<protein>
    <submittedName>
        <fullName evidence="3">Polysaccharide export outer membrane protein</fullName>
    </submittedName>
</protein>
<dbReference type="GO" id="GO:0015159">
    <property type="term" value="F:polysaccharide transmembrane transporter activity"/>
    <property type="evidence" value="ECO:0007669"/>
    <property type="project" value="InterPro"/>
</dbReference>
<reference evidence="3 4" key="1">
    <citation type="submission" date="2016-11" db="EMBL/GenBank/DDBJ databases">
        <authorList>
            <person name="Varghese N."/>
            <person name="Submissions S."/>
        </authorList>
    </citation>
    <scope>NUCLEOTIDE SEQUENCE [LARGE SCALE GENOMIC DNA]</scope>
    <source>
        <strain evidence="3 4">DSM 29341</strain>
    </source>
</reference>
<dbReference type="AlphaFoldDB" id="A0A1M4ZYK9"/>
<dbReference type="EMBL" id="FQVK01000022">
    <property type="protein sequence ID" value="SHF23140.1"/>
    <property type="molecule type" value="Genomic_DNA"/>
</dbReference>